<dbReference type="Pfam" id="PF00534">
    <property type="entry name" value="Glycos_transf_1"/>
    <property type="match status" value="1"/>
</dbReference>
<dbReference type="InterPro" id="IPR015393">
    <property type="entry name" value="DUF1972"/>
</dbReference>
<keyword evidence="5" id="KW-1185">Reference proteome</keyword>
<dbReference type="KEGG" id="meme:HYG87_01975"/>
<dbReference type="EMBL" id="CP058560">
    <property type="protein sequence ID" value="QUH22621.1"/>
    <property type="molecule type" value="Genomic_DNA"/>
</dbReference>
<name>A0A8T8KB37_9EURY</name>
<feature type="domain" description="Glycosyl transferase family 1" evidence="2">
    <location>
        <begin position="200"/>
        <end position="349"/>
    </location>
</feature>
<accession>A0A8T8KB37</accession>
<dbReference type="GeneID" id="64819493"/>
<organism evidence="4 5">
    <name type="scientific">Methanobacterium alkalithermotolerans</name>
    <dbReference type="NCBI Taxonomy" id="2731220"/>
    <lineage>
        <taxon>Archaea</taxon>
        <taxon>Methanobacteriati</taxon>
        <taxon>Methanobacteriota</taxon>
        <taxon>Methanomada group</taxon>
        <taxon>Methanobacteria</taxon>
        <taxon>Methanobacteriales</taxon>
        <taxon>Methanobacteriaceae</taxon>
        <taxon>Methanobacterium</taxon>
    </lineage>
</organism>
<dbReference type="InterPro" id="IPR001296">
    <property type="entry name" value="Glyco_trans_1"/>
</dbReference>
<dbReference type="Pfam" id="PF09314">
    <property type="entry name" value="DUF1972"/>
    <property type="match status" value="1"/>
</dbReference>
<evidence type="ECO:0000256" key="1">
    <source>
        <dbReference type="ARBA" id="ARBA00022679"/>
    </source>
</evidence>
<dbReference type="GO" id="GO:0016757">
    <property type="term" value="F:glycosyltransferase activity"/>
    <property type="evidence" value="ECO:0007669"/>
    <property type="project" value="InterPro"/>
</dbReference>
<dbReference type="PANTHER" id="PTHR46401:SF2">
    <property type="entry name" value="GLYCOSYLTRANSFERASE WBBK-RELATED"/>
    <property type="match status" value="1"/>
</dbReference>
<dbReference type="Proteomes" id="UP000681041">
    <property type="component" value="Chromosome"/>
</dbReference>
<dbReference type="Gene3D" id="3.40.50.2000">
    <property type="entry name" value="Glycogen Phosphorylase B"/>
    <property type="match status" value="2"/>
</dbReference>
<evidence type="ECO:0000313" key="5">
    <source>
        <dbReference type="Proteomes" id="UP000681041"/>
    </source>
</evidence>
<dbReference type="OrthoDB" id="69317at2157"/>
<feature type="domain" description="DUF1972" evidence="3">
    <location>
        <begin position="4"/>
        <end position="176"/>
    </location>
</feature>
<evidence type="ECO:0000259" key="3">
    <source>
        <dbReference type="Pfam" id="PF09314"/>
    </source>
</evidence>
<evidence type="ECO:0000313" key="4">
    <source>
        <dbReference type="EMBL" id="QUH22621.1"/>
    </source>
</evidence>
<keyword evidence="1" id="KW-0808">Transferase</keyword>
<reference evidence="4" key="1">
    <citation type="submission" date="2020-07" db="EMBL/GenBank/DDBJ databases">
        <title>Methanobacterium. sp. MethCan genome.</title>
        <authorList>
            <person name="Postec A."/>
            <person name="Quemeneur M."/>
        </authorList>
    </citation>
    <scope>NUCLEOTIDE SEQUENCE</scope>
    <source>
        <strain evidence="4">MethCAN</strain>
    </source>
</reference>
<dbReference type="RefSeq" id="WP_211533565.1">
    <property type="nucleotide sequence ID" value="NZ_CP058560.1"/>
</dbReference>
<dbReference type="PANTHER" id="PTHR46401">
    <property type="entry name" value="GLYCOSYLTRANSFERASE WBBK-RELATED"/>
    <property type="match status" value="1"/>
</dbReference>
<dbReference type="AlphaFoldDB" id="A0A8T8KB37"/>
<evidence type="ECO:0000259" key="2">
    <source>
        <dbReference type="Pfam" id="PF00534"/>
    </source>
</evidence>
<gene>
    <name evidence="4" type="ORF">HYG87_01975</name>
</gene>
<proteinExistence type="predicted"/>
<protein>
    <submittedName>
        <fullName evidence="4">DUF1972 domain-containing protein</fullName>
    </submittedName>
</protein>
<dbReference type="SUPFAM" id="SSF53756">
    <property type="entry name" value="UDP-Glycosyltransferase/glycogen phosphorylase"/>
    <property type="match status" value="1"/>
</dbReference>
<sequence>MPNKKIAIVGARGIANYGGFETFVSELAPRLVEKGFEVYCTCERDTEMPPEYKGAKLIYFPFKMPENYQLRKIVEFFYDIYFGIICSFKYDIVYFLGFSANIFTVFPRILGKKSFVNMAGLEWERSKFSKNERMLLKFFFKLALIGSNYTIIDNKKLINHIDKKYHDKVVYISYGVNEIPEIKWEQKIIDYYTNTKVNPSAYWLAVARLQPDNNIETILEGYIKSNSNKPLIIIGNFSCEEDYEINIKTIINNWPDKKIILTGGIYNQKHLNMFRQHCFGYIHAHSIGGTNPSLLEALIMKNIIIANDNDFNREVAEDNVIYFNNDYDLSEKINSIEKDYFDYTKLSELSYKKAKTDFSWDNIVNNYKNLFLEIK</sequence>